<evidence type="ECO:0000256" key="3">
    <source>
        <dbReference type="PROSITE-ProRule" id="PRU00473"/>
    </source>
</evidence>
<name>A0AAV5N9C3_9GAMM</name>
<evidence type="ECO:0000313" key="6">
    <source>
        <dbReference type="EMBL" id="GKX57387.1"/>
    </source>
</evidence>
<gene>
    <name evidence="6" type="ORF">SOASR030_34990</name>
</gene>
<dbReference type="InterPro" id="IPR006664">
    <property type="entry name" value="OMP_bac"/>
</dbReference>
<dbReference type="RefSeq" id="WP_081650815.1">
    <property type="nucleotide sequence ID" value="NZ_BRLH01000015.1"/>
</dbReference>
<feature type="chain" id="PRO_5043641223" description="OmpA-like domain-containing protein" evidence="4">
    <location>
        <begin position="31"/>
        <end position="320"/>
    </location>
</feature>
<dbReference type="SUPFAM" id="SSF103088">
    <property type="entry name" value="OmpA-like"/>
    <property type="match status" value="1"/>
</dbReference>
<sequence>MDLSSSNLFSLSRRLVIGAALSLSAFSSWAEDAPKSAVADTEHMDTLPLVQIKHTGTQYIPVPHVEKNYSQVVIYRPQVNDAAHAGVSDIYVDGELQSILKPGEFSTFCVSPGRHAIESYLDDNPLYAGKTSSQSKAQLAGGKTYFIETSDKPGKGIPTPVKRIDAENRLLGYTHSPIVNRASSVKRCVFSGNMISLGNALFKFSGKSAADMEVGGQDVIGKMATYLKGQPHLTRVNIVGHADPVGNPASNRKLSLQRAEVIKQLLVAEGVSEGVLFPNGQGSSDPVIECKGKMSVTERNACNRTNRRVDVLIHAYNPAD</sequence>
<evidence type="ECO:0000256" key="1">
    <source>
        <dbReference type="ARBA" id="ARBA00004442"/>
    </source>
</evidence>
<dbReference type="InterPro" id="IPR036737">
    <property type="entry name" value="OmpA-like_sf"/>
</dbReference>
<dbReference type="CDD" id="cd07185">
    <property type="entry name" value="OmpA_C-like"/>
    <property type="match status" value="1"/>
</dbReference>
<dbReference type="AlphaFoldDB" id="A0AAV5N9C3"/>
<proteinExistence type="predicted"/>
<dbReference type="PANTHER" id="PTHR30329">
    <property type="entry name" value="STATOR ELEMENT OF FLAGELLAR MOTOR COMPLEX"/>
    <property type="match status" value="1"/>
</dbReference>
<dbReference type="PRINTS" id="PR01021">
    <property type="entry name" value="OMPADOMAIN"/>
</dbReference>
<dbReference type="GO" id="GO:0009279">
    <property type="term" value="C:cell outer membrane"/>
    <property type="evidence" value="ECO:0007669"/>
    <property type="project" value="UniProtKB-SubCell"/>
</dbReference>
<dbReference type="PANTHER" id="PTHR30329:SF20">
    <property type="entry name" value="EXPORTED PROTEIN"/>
    <property type="match status" value="1"/>
</dbReference>
<dbReference type="InterPro" id="IPR050330">
    <property type="entry name" value="Bact_OuterMem_StrucFunc"/>
</dbReference>
<protein>
    <recommendedName>
        <fullName evidence="5">OmpA-like domain-containing protein</fullName>
    </recommendedName>
</protein>
<feature type="signal peptide" evidence="4">
    <location>
        <begin position="1"/>
        <end position="30"/>
    </location>
</feature>
<dbReference type="EMBL" id="BRLH01000015">
    <property type="protein sequence ID" value="GKX57387.1"/>
    <property type="molecule type" value="Genomic_DNA"/>
</dbReference>
<dbReference type="PROSITE" id="PS51123">
    <property type="entry name" value="OMPA_2"/>
    <property type="match status" value="1"/>
</dbReference>
<dbReference type="Pfam" id="PF00691">
    <property type="entry name" value="OmpA"/>
    <property type="match status" value="1"/>
</dbReference>
<keyword evidence="2 3" id="KW-0472">Membrane</keyword>
<evidence type="ECO:0000259" key="5">
    <source>
        <dbReference type="PROSITE" id="PS51123"/>
    </source>
</evidence>
<evidence type="ECO:0000256" key="2">
    <source>
        <dbReference type="ARBA" id="ARBA00023136"/>
    </source>
</evidence>
<keyword evidence="4" id="KW-0732">Signal</keyword>
<feature type="domain" description="OmpA-like" evidence="5">
    <location>
        <begin position="190"/>
        <end position="317"/>
    </location>
</feature>
<comment type="caution">
    <text evidence="6">The sequence shown here is derived from an EMBL/GenBank/DDBJ whole genome shotgun (WGS) entry which is preliminary data.</text>
</comment>
<evidence type="ECO:0000256" key="4">
    <source>
        <dbReference type="SAM" id="SignalP"/>
    </source>
</evidence>
<dbReference type="InterPro" id="IPR006665">
    <property type="entry name" value="OmpA-like"/>
</dbReference>
<organism evidence="6 7">
    <name type="scientific">Leminorella grimontii</name>
    <dbReference type="NCBI Taxonomy" id="82981"/>
    <lineage>
        <taxon>Bacteria</taxon>
        <taxon>Pseudomonadati</taxon>
        <taxon>Pseudomonadota</taxon>
        <taxon>Gammaproteobacteria</taxon>
        <taxon>Enterobacterales</taxon>
        <taxon>Budviciaceae</taxon>
        <taxon>Leminorella</taxon>
    </lineage>
</organism>
<comment type="subcellular location">
    <subcellularLocation>
        <location evidence="1">Cell outer membrane</location>
    </subcellularLocation>
</comment>
<dbReference type="Gene3D" id="3.30.1330.60">
    <property type="entry name" value="OmpA-like domain"/>
    <property type="match status" value="1"/>
</dbReference>
<accession>A0AAV5N9C3</accession>
<keyword evidence="7" id="KW-1185">Reference proteome</keyword>
<dbReference type="Proteomes" id="UP001058124">
    <property type="component" value="Unassembled WGS sequence"/>
</dbReference>
<evidence type="ECO:0000313" key="7">
    <source>
        <dbReference type="Proteomes" id="UP001058124"/>
    </source>
</evidence>
<reference evidence="6" key="1">
    <citation type="submission" date="2022-06" db="EMBL/GenBank/DDBJ databases">
        <title>Draft genome sequences of Leminorella grimontii str. JCM5902.</title>
        <authorList>
            <person name="Wakabayashi Y."/>
            <person name="Kojima K."/>
        </authorList>
    </citation>
    <scope>NUCLEOTIDE SEQUENCE</scope>
    <source>
        <strain evidence="6">JCM 5902</strain>
    </source>
</reference>